<protein>
    <submittedName>
        <fullName evidence="2">Uncharacterized protein</fullName>
    </submittedName>
</protein>
<evidence type="ECO:0000313" key="3">
    <source>
        <dbReference type="Proteomes" id="UP000708208"/>
    </source>
</evidence>
<organism evidence="2 3">
    <name type="scientific">Allacma fusca</name>
    <dbReference type="NCBI Taxonomy" id="39272"/>
    <lineage>
        <taxon>Eukaryota</taxon>
        <taxon>Metazoa</taxon>
        <taxon>Ecdysozoa</taxon>
        <taxon>Arthropoda</taxon>
        <taxon>Hexapoda</taxon>
        <taxon>Collembola</taxon>
        <taxon>Symphypleona</taxon>
        <taxon>Sminthuridae</taxon>
        <taxon>Allacma</taxon>
    </lineage>
</organism>
<feature type="transmembrane region" description="Helical" evidence="1">
    <location>
        <begin position="70"/>
        <end position="93"/>
    </location>
</feature>
<gene>
    <name evidence="2" type="ORF">AFUS01_LOCUS8548</name>
</gene>
<keyword evidence="1" id="KW-1133">Transmembrane helix</keyword>
<sequence>MDELELGRETYTTNDDLRTPSNFMKFYRELQILNGNYMNTFAIILPASQWLYVILSVYYIYGFIKLSGSISFFSFAAATNLVTVLVVLFTALAKLEVRSREVLLSWGCQGQSQILNRFVRSSKSIRSYIGTFYFVDHAMVLTMLQFIAESTVDLLVID</sequence>
<reference evidence="2" key="1">
    <citation type="submission" date="2021-06" db="EMBL/GenBank/DDBJ databases">
        <authorList>
            <person name="Hodson N. C."/>
            <person name="Mongue J. A."/>
            <person name="Jaron S. K."/>
        </authorList>
    </citation>
    <scope>NUCLEOTIDE SEQUENCE</scope>
</reference>
<keyword evidence="1" id="KW-0812">Transmembrane</keyword>
<accession>A0A8J2K3Z2</accession>
<evidence type="ECO:0000313" key="2">
    <source>
        <dbReference type="EMBL" id="CAG7719213.1"/>
    </source>
</evidence>
<evidence type="ECO:0000256" key="1">
    <source>
        <dbReference type="SAM" id="Phobius"/>
    </source>
</evidence>
<keyword evidence="1" id="KW-0472">Membrane</keyword>
<feature type="transmembrane region" description="Helical" evidence="1">
    <location>
        <begin position="41"/>
        <end position="64"/>
    </location>
</feature>
<dbReference type="AlphaFoldDB" id="A0A8J2K3Z2"/>
<keyword evidence="3" id="KW-1185">Reference proteome</keyword>
<comment type="caution">
    <text evidence="2">The sequence shown here is derived from an EMBL/GenBank/DDBJ whole genome shotgun (WGS) entry which is preliminary data.</text>
</comment>
<proteinExistence type="predicted"/>
<feature type="transmembrane region" description="Helical" evidence="1">
    <location>
        <begin position="127"/>
        <end position="148"/>
    </location>
</feature>
<dbReference type="Proteomes" id="UP000708208">
    <property type="component" value="Unassembled WGS sequence"/>
</dbReference>
<dbReference type="EMBL" id="CAJVCH010059592">
    <property type="protein sequence ID" value="CAG7719213.1"/>
    <property type="molecule type" value="Genomic_DNA"/>
</dbReference>
<name>A0A8J2K3Z2_9HEXA</name>